<dbReference type="PANTHER" id="PTHR37313:SF1">
    <property type="entry name" value="UPF0749 PROTEIN RV1823"/>
    <property type="match status" value="1"/>
</dbReference>
<dbReference type="EMBL" id="VIUW01000005">
    <property type="protein sequence ID" value="TWD13271.1"/>
    <property type="molecule type" value="Genomic_DNA"/>
</dbReference>
<evidence type="ECO:0000256" key="1">
    <source>
        <dbReference type="ARBA" id="ARBA00009108"/>
    </source>
</evidence>
<keyword evidence="5" id="KW-1185">Reference proteome</keyword>
<proteinExistence type="inferred from homology"/>
<evidence type="ECO:0000313" key="4">
    <source>
        <dbReference type="EMBL" id="TWD13271.1"/>
    </source>
</evidence>
<keyword evidence="3" id="KW-1133">Transmembrane helix</keyword>
<reference evidence="4 5" key="1">
    <citation type="submission" date="2019-06" db="EMBL/GenBank/DDBJ databases">
        <title>Sequencing the genomes of 1000 actinobacteria strains.</title>
        <authorList>
            <person name="Klenk H.-P."/>
        </authorList>
    </citation>
    <scope>NUCLEOTIDE SEQUENCE [LARGE SCALE GENOMIC DNA]</scope>
    <source>
        <strain evidence="4 5">DSM 18935</strain>
    </source>
</reference>
<name>A0A560W6M0_9MICO</name>
<dbReference type="PANTHER" id="PTHR37313">
    <property type="entry name" value="UPF0749 PROTEIN RV1825"/>
    <property type="match status" value="1"/>
</dbReference>
<evidence type="ECO:0000256" key="3">
    <source>
        <dbReference type="SAM" id="Phobius"/>
    </source>
</evidence>
<feature type="region of interest" description="Disordered" evidence="2">
    <location>
        <begin position="159"/>
        <end position="180"/>
    </location>
</feature>
<evidence type="ECO:0000313" key="5">
    <source>
        <dbReference type="Proteomes" id="UP000315628"/>
    </source>
</evidence>
<organism evidence="4 5">
    <name type="scientific">Marihabitans asiaticum</name>
    <dbReference type="NCBI Taxonomy" id="415218"/>
    <lineage>
        <taxon>Bacteria</taxon>
        <taxon>Bacillati</taxon>
        <taxon>Actinomycetota</taxon>
        <taxon>Actinomycetes</taxon>
        <taxon>Micrococcales</taxon>
        <taxon>Intrasporangiaceae</taxon>
        <taxon>Marihabitans</taxon>
    </lineage>
</organism>
<sequence>MPRDTEPEPRDEAAPRRPDASMTLITSMLERPLDPGYQAAADARKSAGLPPSTGWGTPVLVVYLLLLGLLLGVAGADLRSREGARAATRADLVERVQAADEVVDERTAALQQLRAEVDDAATALDRRLASGGAEELDRLRLASGAVAVTGPGLQLTLDDAETASVDGDGDPRTSDATDGRVQSRDLQIIVNGLWAAGAEAVAINGQRLTSQSAIRFAGDAILVNFRPLTRPYVVQAVGDPTAMETAFASGTAGAYATSLQQNFQITVAITTSDSLSLPSVASTTLRRARPADTASTEETS</sequence>
<dbReference type="Pfam" id="PF05949">
    <property type="entry name" value="DUF881"/>
    <property type="match status" value="1"/>
</dbReference>
<dbReference type="GO" id="GO:0005886">
    <property type="term" value="C:plasma membrane"/>
    <property type="evidence" value="ECO:0007669"/>
    <property type="project" value="TreeGrafter"/>
</dbReference>
<comment type="similarity">
    <text evidence="1">Belongs to the UPF0749 family.</text>
</comment>
<dbReference type="RefSeq" id="WP_246074816.1">
    <property type="nucleotide sequence ID" value="NZ_BAAAYT010000002.1"/>
</dbReference>
<accession>A0A560W6M0</accession>
<dbReference type="InterPro" id="IPR010273">
    <property type="entry name" value="DUF881"/>
</dbReference>
<gene>
    <name evidence="4" type="ORF">FB557_2660</name>
</gene>
<feature type="compositionally biased region" description="Basic and acidic residues" evidence="2">
    <location>
        <begin position="1"/>
        <end position="19"/>
    </location>
</feature>
<dbReference type="Gene3D" id="3.30.70.1880">
    <property type="entry name" value="Protein of unknown function DUF881"/>
    <property type="match status" value="1"/>
</dbReference>
<feature type="transmembrane region" description="Helical" evidence="3">
    <location>
        <begin position="55"/>
        <end position="76"/>
    </location>
</feature>
<evidence type="ECO:0000256" key="2">
    <source>
        <dbReference type="SAM" id="MobiDB-lite"/>
    </source>
</evidence>
<comment type="caution">
    <text evidence="4">The sequence shown here is derived from an EMBL/GenBank/DDBJ whole genome shotgun (WGS) entry which is preliminary data.</text>
</comment>
<dbReference type="Proteomes" id="UP000315628">
    <property type="component" value="Unassembled WGS sequence"/>
</dbReference>
<feature type="region of interest" description="Disordered" evidence="2">
    <location>
        <begin position="1"/>
        <end position="21"/>
    </location>
</feature>
<feature type="compositionally biased region" description="Basic and acidic residues" evidence="2">
    <location>
        <begin position="169"/>
        <end position="180"/>
    </location>
</feature>
<keyword evidence="3" id="KW-0472">Membrane</keyword>
<keyword evidence="3" id="KW-0812">Transmembrane</keyword>
<dbReference type="AlphaFoldDB" id="A0A560W6M0"/>
<protein>
    <submittedName>
        <fullName evidence="4">Uncharacterized protein YlxW (UPF0749 family)</fullName>
    </submittedName>
</protein>